<name>A0AB35X9P7_9ENTR</name>
<dbReference type="AlphaFoldDB" id="A0AB35X9P7"/>
<gene>
    <name evidence="1" type="ORF">V4836_14395</name>
</gene>
<dbReference type="RefSeq" id="WP_331388446.1">
    <property type="nucleotide sequence ID" value="NZ_JAZKKV010000001.1"/>
</dbReference>
<reference evidence="1 2" key="1">
    <citation type="submission" date="2023-10" db="EMBL/GenBank/DDBJ databases">
        <title>Wastewater isolates of ESBL- and carbapenemase-producing Gram-negative bacteria from New Zealand.</title>
        <authorList>
            <person name="Straub C."/>
            <person name="Weaver L."/>
            <person name="Cornelius A."/>
            <person name="Mcgill E."/>
            <person name="Dyet K."/>
            <person name="White L."/>
            <person name="Pattis I."/>
        </authorList>
    </citation>
    <scope>NUCLEOTIDE SEQUENCE [LARGE SCALE GENOMIC DNA]</scope>
    <source>
        <strain evidence="1 2">ESBL09</strain>
    </source>
</reference>
<accession>A0AB35X9P7</accession>
<evidence type="ECO:0000313" key="2">
    <source>
        <dbReference type="Proteomes" id="UP001331691"/>
    </source>
</evidence>
<protein>
    <submittedName>
        <fullName evidence="1">Uncharacterized protein</fullName>
    </submittedName>
</protein>
<organism evidence="1 2">
    <name type="scientific">Kluyvera ascorbata</name>
    <dbReference type="NCBI Taxonomy" id="51288"/>
    <lineage>
        <taxon>Bacteria</taxon>
        <taxon>Pseudomonadati</taxon>
        <taxon>Pseudomonadota</taxon>
        <taxon>Gammaproteobacteria</taxon>
        <taxon>Enterobacterales</taxon>
        <taxon>Enterobacteriaceae</taxon>
        <taxon>Kluyvera</taxon>
    </lineage>
</organism>
<proteinExistence type="predicted"/>
<dbReference type="EMBL" id="JAZKKV010000001">
    <property type="protein sequence ID" value="MEE9655322.1"/>
    <property type="molecule type" value="Genomic_DNA"/>
</dbReference>
<comment type="caution">
    <text evidence="1">The sequence shown here is derived from an EMBL/GenBank/DDBJ whole genome shotgun (WGS) entry which is preliminary data.</text>
</comment>
<dbReference type="Proteomes" id="UP001331691">
    <property type="component" value="Unassembled WGS sequence"/>
</dbReference>
<keyword evidence="2" id="KW-1185">Reference proteome</keyword>
<evidence type="ECO:0000313" key="1">
    <source>
        <dbReference type="EMBL" id="MEE9655322.1"/>
    </source>
</evidence>
<sequence length="205" mass="22413">MAANFSYLSYLNVSLRSNNEAGMIYSNARNEVEIIVNFIALDNNGAQIFLTEDQMSSSISLCDFYTGKPISDDGWSSALTAGDFVSDGILLDQASSYTAVTNKEKNVSSVMLKSGLAGYILPQSFTLWVSAGTNIYSAKSIAVKIFDGDKTTYESTYKSDFESRIVLEPVAEKGHTMDDMFLSPDACLEGNNSSETNKHSNFFLL</sequence>